<proteinExistence type="predicted"/>
<dbReference type="AlphaFoldDB" id="U9TBE3"/>
<sequence>MINCVLHAASHKTMIFIGRLEALILPNTNTTSNSKLSHWKLLRMLMSVRLNNSLHSMEDFLENHITIRNFLEITYRIIEFERRIPCLARSFFKKSIYMIVFLTN</sequence>
<gene>
    <name evidence="1" type="ORF">GLOINDRAFT_35499</name>
</gene>
<dbReference type="HOGENOM" id="CLU_2251483_0_0_1"/>
<name>U9TBE3_RHIID</name>
<evidence type="ECO:0000313" key="1">
    <source>
        <dbReference type="EMBL" id="ESA05470.1"/>
    </source>
</evidence>
<organism evidence="1">
    <name type="scientific">Rhizophagus irregularis (strain DAOM 181602 / DAOM 197198 / MUCL 43194)</name>
    <name type="common">Arbuscular mycorrhizal fungus</name>
    <name type="synonym">Glomus intraradices</name>
    <dbReference type="NCBI Taxonomy" id="747089"/>
    <lineage>
        <taxon>Eukaryota</taxon>
        <taxon>Fungi</taxon>
        <taxon>Fungi incertae sedis</taxon>
        <taxon>Mucoromycota</taxon>
        <taxon>Glomeromycotina</taxon>
        <taxon>Glomeromycetes</taxon>
        <taxon>Glomerales</taxon>
        <taxon>Glomeraceae</taxon>
        <taxon>Rhizophagus</taxon>
    </lineage>
</organism>
<protein>
    <submittedName>
        <fullName evidence="1">Uncharacterized protein</fullName>
    </submittedName>
</protein>
<dbReference type="EMBL" id="KI292988">
    <property type="protein sequence ID" value="ESA05470.1"/>
    <property type="molecule type" value="Genomic_DNA"/>
</dbReference>
<accession>U9TBE3</accession>
<reference evidence="1" key="1">
    <citation type="submission" date="2013-07" db="EMBL/GenBank/DDBJ databases">
        <title>The genome of an arbuscular mycorrhizal fungus provides insights into the evolution of the oldest plant symbiosis.</title>
        <authorList>
            <consortium name="DOE Joint Genome Institute"/>
            <person name="Tisserant E."/>
            <person name="Malbreil M."/>
            <person name="Kuo A."/>
            <person name="Kohler A."/>
            <person name="Symeonidi A."/>
            <person name="Balestrini R."/>
            <person name="Charron P."/>
            <person name="Duensing N."/>
            <person name="Frei-dit-Frey N."/>
            <person name="Gianinazzi-Pearson V."/>
            <person name="Gilbert B."/>
            <person name="Handa Y."/>
            <person name="Hijri M."/>
            <person name="Kaul R."/>
            <person name="Kawaguchi M."/>
            <person name="Krajinski F."/>
            <person name="Lammers P."/>
            <person name="Lapierre D."/>
            <person name="Masclaux F.G."/>
            <person name="Murat C."/>
            <person name="Morin E."/>
            <person name="Ndikumana S."/>
            <person name="Pagni M."/>
            <person name="Petitpierre D."/>
            <person name="Requena N."/>
            <person name="Rosikiewicz P."/>
            <person name="Riley R."/>
            <person name="Saito K."/>
            <person name="San Clemente H."/>
            <person name="Shapiro H."/>
            <person name="van Tuinen D."/>
            <person name="Becard G."/>
            <person name="Bonfante P."/>
            <person name="Paszkowski U."/>
            <person name="Shachar-Hill Y."/>
            <person name="Young J.P."/>
            <person name="Sanders I.R."/>
            <person name="Henrissat B."/>
            <person name="Rensing S.A."/>
            <person name="Grigoriev I.V."/>
            <person name="Corradi N."/>
            <person name="Roux C."/>
            <person name="Martin F."/>
        </authorList>
    </citation>
    <scope>NUCLEOTIDE SEQUENCE</scope>
    <source>
        <strain evidence="1">DAOM 197198</strain>
    </source>
</reference>